<dbReference type="eggNOG" id="ENOG502ZA88">
    <property type="taxonomic scope" value="Bacteria"/>
</dbReference>
<organism evidence="2 3">
    <name type="scientific">Cellulophaga algicola (strain DSM 14237 / IC166 / ACAM 630)</name>
    <dbReference type="NCBI Taxonomy" id="688270"/>
    <lineage>
        <taxon>Bacteria</taxon>
        <taxon>Pseudomonadati</taxon>
        <taxon>Bacteroidota</taxon>
        <taxon>Flavobacteriia</taxon>
        <taxon>Flavobacteriales</taxon>
        <taxon>Flavobacteriaceae</taxon>
        <taxon>Cellulophaga</taxon>
    </lineage>
</organism>
<dbReference type="Proteomes" id="UP000008634">
    <property type="component" value="Chromosome"/>
</dbReference>
<dbReference type="PROSITE" id="PS51257">
    <property type="entry name" value="PROKAR_LIPOPROTEIN"/>
    <property type="match status" value="1"/>
</dbReference>
<evidence type="ECO:0008006" key="4">
    <source>
        <dbReference type="Google" id="ProtNLM"/>
    </source>
</evidence>
<accession>E6XA01</accession>
<protein>
    <recommendedName>
        <fullName evidence="4">Lipoprotein</fullName>
    </recommendedName>
</protein>
<dbReference type="HOGENOM" id="CLU_071048_2_0_10"/>
<dbReference type="OrthoDB" id="1149023at2"/>
<reference evidence="2 3" key="1">
    <citation type="journal article" date="2010" name="Stand. Genomic Sci.">
        <title>Complete genome sequence of Cellulophaga algicola type strain (IC166).</title>
        <authorList>
            <person name="Abt B."/>
            <person name="Lu M."/>
            <person name="Misra M."/>
            <person name="Han C."/>
            <person name="Nolan M."/>
            <person name="Lucas S."/>
            <person name="Hammon N."/>
            <person name="Deshpande S."/>
            <person name="Cheng J.F."/>
            <person name="Tapia R."/>
            <person name="Goodwin L."/>
            <person name="Pitluck S."/>
            <person name="Liolios K."/>
            <person name="Pagani I."/>
            <person name="Ivanova N."/>
            <person name="Mavromatis K."/>
            <person name="Ovchinikova G."/>
            <person name="Pati A."/>
            <person name="Chen A."/>
            <person name="Palaniappan K."/>
            <person name="Land M."/>
            <person name="Hauser L."/>
            <person name="Chang Y.J."/>
            <person name="Jeffries C.D."/>
            <person name="Detter J.C."/>
            <person name="Brambilla E."/>
            <person name="Rohde M."/>
            <person name="Tindall B.J."/>
            <person name="Goker M."/>
            <person name="Woyke T."/>
            <person name="Bristow J."/>
            <person name="Eisen J.A."/>
            <person name="Markowitz V."/>
            <person name="Hugenholtz P."/>
            <person name="Kyrpides N.C."/>
            <person name="Klenk H.P."/>
            <person name="Lapidus A."/>
        </authorList>
    </citation>
    <scope>NUCLEOTIDE SEQUENCE [LARGE SCALE GENOMIC DNA]</scope>
    <source>
        <strain evidence="3">DSM 14237 / IC166 / ACAM 630</strain>
    </source>
</reference>
<dbReference type="RefSeq" id="WP_013552412.1">
    <property type="nucleotide sequence ID" value="NC_014934.1"/>
</dbReference>
<keyword evidence="1" id="KW-0732">Signal</keyword>
<dbReference type="STRING" id="688270.Celal_3707"/>
<proteinExistence type="predicted"/>
<evidence type="ECO:0000256" key="1">
    <source>
        <dbReference type="SAM" id="SignalP"/>
    </source>
</evidence>
<evidence type="ECO:0000313" key="2">
    <source>
        <dbReference type="EMBL" id="ADV50962.1"/>
    </source>
</evidence>
<sequence length="300" mass="35113">MKYKLFILMALLSLLSCAQNRKDTIDMEITSHYENYKYLNDSRSGYYLQVNNQNCYYEIQTNELVTGSYFLEFPSYSVRLPLNMQILKSGDQKLSIKVFPFKGDTLTNKANIDVTLIHYPDITDLENDFGGSTILWKWEMPKSETLKLPYFELDTVFKAEVPYEINVLDDYAEDLSKMDREDLLKEVLTEFVKKRENIINKNESKSYLISHIKRSSIQIYATNEEDKDLADGMISISKGKDAQPLENFNLKLLYDNKVVTLVNSENKMPAIFFTNPETGARSWQPYYIFKNKKTGTWHMW</sequence>
<feature type="chain" id="PRO_5003212755" description="Lipoprotein" evidence="1">
    <location>
        <begin position="19"/>
        <end position="300"/>
    </location>
</feature>
<dbReference type="AlphaFoldDB" id="E6XA01"/>
<feature type="signal peptide" evidence="1">
    <location>
        <begin position="1"/>
        <end position="18"/>
    </location>
</feature>
<name>E6XA01_CELAD</name>
<dbReference type="EMBL" id="CP002453">
    <property type="protein sequence ID" value="ADV50962.1"/>
    <property type="molecule type" value="Genomic_DNA"/>
</dbReference>
<evidence type="ECO:0000313" key="3">
    <source>
        <dbReference type="Proteomes" id="UP000008634"/>
    </source>
</evidence>
<gene>
    <name evidence="2" type="ordered locus">Celal_3707</name>
</gene>
<keyword evidence="3" id="KW-1185">Reference proteome</keyword>
<dbReference type="KEGG" id="cao:Celal_3707"/>